<keyword evidence="3 5" id="KW-0808">Transferase</keyword>
<dbReference type="InterPro" id="IPR013123">
    <property type="entry name" value="SpoU_subst-bd"/>
</dbReference>
<dbReference type="InterPro" id="IPR053888">
    <property type="entry name" value="MRM3-like_sub_bind"/>
</dbReference>
<dbReference type="EMBL" id="CP046276">
    <property type="protein sequence ID" value="QGS52171.1"/>
    <property type="molecule type" value="Genomic_DNA"/>
</dbReference>
<evidence type="ECO:0000256" key="3">
    <source>
        <dbReference type="ARBA" id="ARBA00022679"/>
    </source>
</evidence>
<dbReference type="SMART" id="SM00967">
    <property type="entry name" value="SpoU_sub_bind"/>
    <property type="match status" value="1"/>
</dbReference>
<dbReference type="SUPFAM" id="SSF55315">
    <property type="entry name" value="L30e-like"/>
    <property type="match status" value="1"/>
</dbReference>
<accession>A0A6I6CB64</accession>
<name>A0A6I6CB64_9MOLU</name>
<gene>
    <name evidence="5" type="primary">spoU</name>
    <name evidence="5" type="ORF">STABA_v1c08150</name>
</gene>
<dbReference type="InterPro" id="IPR029028">
    <property type="entry name" value="Alpha/beta_knot_MTases"/>
</dbReference>
<dbReference type="PANTHER" id="PTHR43191">
    <property type="entry name" value="RRNA METHYLTRANSFERASE 3"/>
    <property type="match status" value="1"/>
</dbReference>
<proteinExistence type="inferred from homology"/>
<evidence type="ECO:0000256" key="1">
    <source>
        <dbReference type="ARBA" id="ARBA00007228"/>
    </source>
</evidence>
<comment type="similarity">
    <text evidence="1">Belongs to the class IV-like SAM-binding methyltransferase superfamily. RNA methyltransferase TrmH family.</text>
</comment>
<dbReference type="Pfam" id="PF00588">
    <property type="entry name" value="SpoU_methylase"/>
    <property type="match status" value="1"/>
</dbReference>
<keyword evidence="2 5" id="KW-0489">Methyltransferase</keyword>
<dbReference type="InterPro" id="IPR001537">
    <property type="entry name" value="SpoU_MeTrfase"/>
</dbReference>
<evidence type="ECO:0000313" key="6">
    <source>
        <dbReference type="Proteomes" id="UP000424468"/>
    </source>
</evidence>
<dbReference type="Gene3D" id="3.40.1280.10">
    <property type="match status" value="1"/>
</dbReference>
<protein>
    <submittedName>
        <fullName evidence="5">RNA methyltransferase</fullName>
    </submittedName>
</protein>
<keyword evidence="6" id="KW-1185">Reference proteome</keyword>
<sequence>MEKITSVNNNLIIKILKYKDRKVQFKEQKYLVEGLNIVREALKYHLVDTILVTKKTINEFREYDNVIEISDNVANKLSDLKTSQEVFAICNMKTQFIEKSNVLILDDIQDPGNLGTILRSAIAFDFKNIICSKNSVSVYNSKVLRAAQGNHFKLNIEYVDLDKTIRNLKEQNYLLISTSLSKENNFDKSQVAKKQHLALVLGNEGSGIKQSIVDICDKNFLLETNKEVESLNIAVAGSIIMFKLSNEN</sequence>
<dbReference type="GO" id="GO:0032259">
    <property type="term" value="P:methylation"/>
    <property type="evidence" value="ECO:0007669"/>
    <property type="project" value="UniProtKB-KW"/>
</dbReference>
<dbReference type="Gene3D" id="3.30.1330.30">
    <property type="match status" value="1"/>
</dbReference>
<dbReference type="Pfam" id="PF22435">
    <property type="entry name" value="MRM3-like_sub_bind"/>
    <property type="match status" value="1"/>
</dbReference>
<dbReference type="GO" id="GO:0008173">
    <property type="term" value="F:RNA methyltransferase activity"/>
    <property type="evidence" value="ECO:0007669"/>
    <property type="project" value="InterPro"/>
</dbReference>
<dbReference type="SUPFAM" id="SSF75217">
    <property type="entry name" value="alpha/beta knot"/>
    <property type="match status" value="1"/>
</dbReference>
<dbReference type="AlphaFoldDB" id="A0A6I6CB64"/>
<dbReference type="OrthoDB" id="9794400at2"/>
<dbReference type="KEGG" id="stab:STABA_v1c08150"/>
<evidence type="ECO:0000256" key="2">
    <source>
        <dbReference type="ARBA" id="ARBA00022603"/>
    </source>
</evidence>
<dbReference type="GO" id="GO:0006396">
    <property type="term" value="P:RNA processing"/>
    <property type="evidence" value="ECO:0007669"/>
    <property type="project" value="InterPro"/>
</dbReference>
<evidence type="ECO:0000259" key="4">
    <source>
        <dbReference type="SMART" id="SM00967"/>
    </source>
</evidence>
<dbReference type="GO" id="GO:0005737">
    <property type="term" value="C:cytoplasm"/>
    <property type="evidence" value="ECO:0007669"/>
    <property type="project" value="UniProtKB-ARBA"/>
</dbReference>
<evidence type="ECO:0000313" key="5">
    <source>
        <dbReference type="EMBL" id="QGS52171.1"/>
    </source>
</evidence>
<reference evidence="5 6" key="1">
    <citation type="submission" date="2019-11" db="EMBL/GenBank/DDBJ databases">
        <title>Complete genome sequence of Spiroplasma tabanidicola TAUS-1 (DSM 22603).</title>
        <authorList>
            <person name="Huang C.-T."/>
            <person name="Lin Y.-C."/>
            <person name="Kuo C.-H."/>
        </authorList>
    </citation>
    <scope>NUCLEOTIDE SEQUENCE [LARGE SCALE GENOMIC DNA]</scope>
    <source>
        <strain evidence="5 6">TAUS-1</strain>
    </source>
</reference>
<dbReference type="RefSeq" id="WP_156006858.1">
    <property type="nucleotide sequence ID" value="NZ_CP046276.1"/>
</dbReference>
<dbReference type="PANTHER" id="PTHR43191:SF2">
    <property type="entry name" value="RRNA METHYLTRANSFERASE 3, MITOCHONDRIAL"/>
    <property type="match status" value="1"/>
</dbReference>
<dbReference type="GO" id="GO:0003723">
    <property type="term" value="F:RNA binding"/>
    <property type="evidence" value="ECO:0007669"/>
    <property type="project" value="InterPro"/>
</dbReference>
<feature type="domain" description="RNA 2-O ribose methyltransferase substrate binding" evidence="4">
    <location>
        <begin position="31"/>
        <end position="96"/>
    </location>
</feature>
<dbReference type="Proteomes" id="UP000424468">
    <property type="component" value="Chromosome"/>
</dbReference>
<organism evidence="5 6">
    <name type="scientific">Spiroplasma tabanidicola</name>
    <dbReference type="NCBI Taxonomy" id="324079"/>
    <lineage>
        <taxon>Bacteria</taxon>
        <taxon>Bacillati</taxon>
        <taxon>Mycoplasmatota</taxon>
        <taxon>Mollicutes</taxon>
        <taxon>Entomoplasmatales</taxon>
        <taxon>Spiroplasmataceae</taxon>
        <taxon>Spiroplasma</taxon>
    </lineage>
</organism>
<dbReference type="InterPro" id="IPR029026">
    <property type="entry name" value="tRNA_m1G_MTases_N"/>
</dbReference>
<dbReference type="InterPro" id="IPR051259">
    <property type="entry name" value="rRNA_Methyltransferase"/>
</dbReference>
<dbReference type="CDD" id="cd18095">
    <property type="entry name" value="SpoU-like_rRNA-MTase"/>
    <property type="match status" value="1"/>
</dbReference>
<dbReference type="InterPro" id="IPR029064">
    <property type="entry name" value="Ribosomal_eL30-like_sf"/>
</dbReference>